<name>A0A1Y4QLY0_9ENTE</name>
<gene>
    <name evidence="2" type="ORF">B5E88_12510</name>
    <name evidence="1" type="ORF">HF857_01415</name>
</gene>
<proteinExistence type="predicted"/>
<organism evidence="2 3">
    <name type="scientific">Enterococcus cecorum</name>
    <dbReference type="NCBI Taxonomy" id="44008"/>
    <lineage>
        <taxon>Bacteria</taxon>
        <taxon>Bacillati</taxon>
        <taxon>Bacillota</taxon>
        <taxon>Bacilli</taxon>
        <taxon>Lactobacillales</taxon>
        <taxon>Enterococcaceae</taxon>
        <taxon>Enterococcus</taxon>
    </lineage>
</organism>
<accession>A0A1Y4QLY0</accession>
<evidence type="ECO:0000313" key="1">
    <source>
        <dbReference type="EMBL" id="NME48927.1"/>
    </source>
</evidence>
<evidence type="ECO:0000313" key="4">
    <source>
        <dbReference type="Proteomes" id="UP000588071"/>
    </source>
</evidence>
<dbReference type="Proteomes" id="UP000196074">
    <property type="component" value="Unassembled WGS sequence"/>
</dbReference>
<dbReference type="EMBL" id="NFLC01000080">
    <property type="protein sequence ID" value="OUQ06315.1"/>
    <property type="molecule type" value="Genomic_DNA"/>
</dbReference>
<comment type="caution">
    <text evidence="2">The sequence shown here is derived from an EMBL/GenBank/DDBJ whole genome shotgun (WGS) entry which is preliminary data.</text>
</comment>
<sequence>MENNFAKIRERRNKERVPSTVRNVNKVNVRKKPKTKEMQAWSFYLSKADREKLDEMALAHGFVKPSGNANVSAFISAWINDEV</sequence>
<dbReference type="EMBL" id="JABAFV010000001">
    <property type="protein sequence ID" value="NME48927.1"/>
    <property type="molecule type" value="Genomic_DNA"/>
</dbReference>
<reference evidence="2" key="2">
    <citation type="journal article" date="2018" name="BMC Genomics">
        <title>Whole genome sequencing and function prediction of 133 gut anaerobes isolated from chicken caecum in pure cultures.</title>
        <authorList>
            <person name="Medvecky M."/>
            <person name="Cejkova D."/>
            <person name="Polansky O."/>
            <person name="Karasova D."/>
            <person name="Kubasova T."/>
            <person name="Cizek A."/>
            <person name="Rychlik I."/>
        </authorList>
    </citation>
    <scope>NUCLEOTIDE SEQUENCE</scope>
    <source>
        <strain evidence="2">An144</strain>
    </source>
</reference>
<protein>
    <submittedName>
        <fullName evidence="2">Uncharacterized protein</fullName>
    </submittedName>
</protein>
<reference evidence="1 4" key="3">
    <citation type="submission" date="2020-04" db="EMBL/GenBank/DDBJ databases">
        <authorList>
            <person name="Hitch T.C.A."/>
            <person name="Wylensek D."/>
            <person name="Clavel T."/>
        </authorList>
    </citation>
    <scope>NUCLEOTIDE SEQUENCE [LARGE SCALE GENOMIC DNA]</scope>
    <source>
        <strain evidence="1 4">WCA-380-WT-3C</strain>
    </source>
</reference>
<evidence type="ECO:0000313" key="2">
    <source>
        <dbReference type="EMBL" id="OUQ06315.1"/>
    </source>
</evidence>
<dbReference type="Proteomes" id="UP000588071">
    <property type="component" value="Unassembled WGS sequence"/>
</dbReference>
<dbReference type="AlphaFoldDB" id="A0A1Y4QLY0"/>
<dbReference type="RefSeq" id="WP_047334075.1">
    <property type="nucleotide sequence ID" value="NZ_CP144490.1"/>
</dbReference>
<reference evidence="3" key="1">
    <citation type="submission" date="2017-04" db="EMBL/GenBank/DDBJ databases">
        <title>Function of individual gut microbiota members based on whole genome sequencing of pure cultures obtained from chicken caecum.</title>
        <authorList>
            <person name="Medvecky M."/>
            <person name="Cejkova D."/>
            <person name="Polansky O."/>
            <person name="Karasova D."/>
            <person name="Kubasova T."/>
            <person name="Cizek A."/>
            <person name="Rychlik I."/>
        </authorList>
    </citation>
    <scope>NUCLEOTIDE SEQUENCE [LARGE SCALE GENOMIC DNA]</scope>
    <source>
        <strain evidence="3">An144</strain>
    </source>
</reference>
<evidence type="ECO:0000313" key="3">
    <source>
        <dbReference type="Proteomes" id="UP000196074"/>
    </source>
</evidence>